<organism evidence="1 2">
    <name type="scientific">Kocuria subflava</name>
    <dbReference type="NCBI Taxonomy" id="1736139"/>
    <lineage>
        <taxon>Bacteria</taxon>
        <taxon>Bacillati</taxon>
        <taxon>Actinomycetota</taxon>
        <taxon>Actinomycetes</taxon>
        <taxon>Micrococcales</taxon>
        <taxon>Micrococcaceae</taxon>
        <taxon>Kocuria</taxon>
    </lineage>
</organism>
<reference evidence="1 2" key="1">
    <citation type="submission" date="2020-02" db="EMBL/GenBank/DDBJ databases">
        <authorList>
            <person name="Sun Q."/>
        </authorList>
    </citation>
    <scope>NUCLEOTIDE SEQUENCE [LARGE SCALE GENOMIC DNA]</scope>
    <source>
        <strain evidence="1 2">YIM 13062</strain>
    </source>
</reference>
<protein>
    <submittedName>
        <fullName evidence="1">Toxin-antitoxin system protein</fullName>
    </submittedName>
</protein>
<gene>
    <name evidence="1" type="ORF">GTW58_01075</name>
</gene>
<dbReference type="Proteomes" id="UP000521379">
    <property type="component" value="Unassembled WGS sequence"/>
</dbReference>
<dbReference type="InterPro" id="IPR056972">
    <property type="entry name" value="RHH_dom-containing"/>
</dbReference>
<keyword evidence="2" id="KW-1185">Reference proteome</keyword>
<dbReference type="AlphaFoldDB" id="A0A846TP25"/>
<dbReference type="EMBL" id="JAAVUN010000001">
    <property type="protein sequence ID" value="NKE08559.1"/>
    <property type="molecule type" value="Genomic_DNA"/>
</dbReference>
<dbReference type="Pfam" id="PF23807">
    <property type="entry name" value="RHH_10"/>
    <property type="match status" value="1"/>
</dbReference>
<sequence length="77" mass="8900">MATTIKVSEDLRDRLNRDARARGMTAAGFIESLLDGHDRRRRMEAFGRSFRQAESTYWDEFQAWDVITDSTDHSSTS</sequence>
<comment type="caution">
    <text evidence="1">The sequence shown here is derived from an EMBL/GenBank/DDBJ whole genome shotgun (WGS) entry which is preliminary data.</text>
</comment>
<proteinExistence type="predicted"/>
<dbReference type="RefSeq" id="WP_047689004.1">
    <property type="nucleotide sequence ID" value="NZ_JAAVUN010000001.1"/>
</dbReference>
<evidence type="ECO:0000313" key="1">
    <source>
        <dbReference type="EMBL" id="NKE08559.1"/>
    </source>
</evidence>
<name>A0A846TP25_9MICC</name>
<evidence type="ECO:0000313" key="2">
    <source>
        <dbReference type="Proteomes" id="UP000521379"/>
    </source>
</evidence>
<accession>A0A846TP25</accession>